<sequence length="58" mass="6402">MEELKMISLFIIAVSTLIVILTGYVPLLLLPAGICIGMIGQELYNAPSKSRRKVQARK</sequence>
<keyword evidence="1" id="KW-0472">Membrane</keyword>
<accession>A0AAW5M3Y6</accession>
<comment type="caution">
    <text evidence="2">The sequence shown here is derived from an EMBL/GenBank/DDBJ whole genome shotgun (WGS) entry which is preliminary data.</text>
</comment>
<evidence type="ECO:0000313" key="3">
    <source>
        <dbReference type="Proteomes" id="UP001206357"/>
    </source>
</evidence>
<dbReference type="RefSeq" id="WP_257579220.1">
    <property type="nucleotide sequence ID" value="NZ_JANKAU010000010.1"/>
</dbReference>
<feature type="transmembrane region" description="Helical" evidence="1">
    <location>
        <begin position="6"/>
        <end position="30"/>
    </location>
</feature>
<protein>
    <submittedName>
        <fullName evidence="2">Uncharacterized protein</fullName>
    </submittedName>
</protein>
<keyword evidence="1" id="KW-0812">Transmembrane</keyword>
<dbReference type="EMBL" id="JANKAU010000010">
    <property type="protein sequence ID" value="MCR1915430.1"/>
    <property type="molecule type" value="Genomic_DNA"/>
</dbReference>
<keyword evidence="1" id="KW-1133">Transmembrane helix</keyword>
<organism evidence="2 3">
    <name type="scientific">Lactobacillus johnsonii</name>
    <dbReference type="NCBI Taxonomy" id="33959"/>
    <lineage>
        <taxon>Bacteria</taxon>
        <taxon>Bacillati</taxon>
        <taxon>Bacillota</taxon>
        <taxon>Bacilli</taxon>
        <taxon>Lactobacillales</taxon>
        <taxon>Lactobacillaceae</taxon>
        <taxon>Lactobacillus</taxon>
    </lineage>
</organism>
<evidence type="ECO:0000256" key="1">
    <source>
        <dbReference type="SAM" id="Phobius"/>
    </source>
</evidence>
<evidence type="ECO:0000313" key="2">
    <source>
        <dbReference type="EMBL" id="MCR1915430.1"/>
    </source>
</evidence>
<dbReference type="Proteomes" id="UP001206357">
    <property type="component" value="Unassembled WGS sequence"/>
</dbReference>
<proteinExistence type="predicted"/>
<name>A0AAW5M3Y6_LACJH</name>
<gene>
    <name evidence="2" type="ORF">NSA17_08300</name>
</gene>
<dbReference type="AlphaFoldDB" id="A0AAW5M3Y6"/>
<reference evidence="2" key="1">
    <citation type="submission" date="2022-07" db="EMBL/GenBank/DDBJ databases">
        <title>Enhanced cultured diversity of the mouse gut microbiota enables custom-made synthetic communities.</title>
        <authorList>
            <person name="Afrizal A."/>
        </authorList>
    </citation>
    <scope>NUCLEOTIDE SEQUENCE</scope>
    <source>
        <strain evidence="2">DSM 100219</strain>
    </source>
</reference>